<dbReference type="SUPFAM" id="SSF110581">
    <property type="entry name" value="Indigoidine synthase A-like"/>
    <property type="match status" value="1"/>
</dbReference>
<dbReference type="InterPro" id="IPR011611">
    <property type="entry name" value="PfkB_dom"/>
</dbReference>
<dbReference type="Gene3D" id="3.40.1790.10">
    <property type="entry name" value="Indigoidine synthase domain"/>
    <property type="match status" value="1"/>
</dbReference>
<keyword evidence="3" id="KW-0418">Kinase</keyword>
<dbReference type="Pfam" id="PF04227">
    <property type="entry name" value="Indigoidine_A"/>
    <property type="match status" value="1"/>
</dbReference>
<dbReference type="AlphaFoldDB" id="A0AA36G7N6"/>
<keyword evidence="5" id="KW-0464">Manganese</keyword>
<keyword evidence="7" id="KW-0326">Glycosidase</keyword>
<reference evidence="9" key="1">
    <citation type="submission" date="2023-06" db="EMBL/GenBank/DDBJ databases">
        <authorList>
            <person name="Delattre M."/>
        </authorList>
    </citation>
    <scope>NUCLEOTIDE SEQUENCE</scope>
    <source>
        <strain evidence="9">AF72</strain>
    </source>
</reference>
<dbReference type="PANTHER" id="PTHR42909:SF1">
    <property type="entry name" value="CARBOHYDRATE KINASE PFKB DOMAIN-CONTAINING PROTEIN"/>
    <property type="match status" value="1"/>
</dbReference>
<accession>A0AA36G7N6</accession>
<dbReference type="InterPro" id="IPR007342">
    <property type="entry name" value="PsuG"/>
</dbReference>
<comment type="caution">
    <text evidence="9">The sequence shown here is derived from an EMBL/GenBank/DDBJ whole genome shotgun (WGS) entry which is preliminary data.</text>
</comment>
<dbReference type="GO" id="GO:0016798">
    <property type="term" value="F:hydrolase activity, acting on glycosyl bonds"/>
    <property type="evidence" value="ECO:0007669"/>
    <property type="project" value="UniProtKB-KW"/>
</dbReference>
<keyword evidence="2" id="KW-0479">Metal-binding</keyword>
<organism evidence="9 10">
    <name type="scientific">Mesorhabditis spiculigera</name>
    <dbReference type="NCBI Taxonomy" id="96644"/>
    <lineage>
        <taxon>Eukaryota</taxon>
        <taxon>Metazoa</taxon>
        <taxon>Ecdysozoa</taxon>
        <taxon>Nematoda</taxon>
        <taxon>Chromadorea</taxon>
        <taxon>Rhabditida</taxon>
        <taxon>Rhabditina</taxon>
        <taxon>Rhabditomorpha</taxon>
        <taxon>Rhabditoidea</taxon>
        <taxon>Rhabditidae</taxon>
        <taxon>Mesorhabditinae</taxon>
        <taxon>Mesorhabditis</taxon>
    </lineage>
</organism>
<keyword evidence="10" id="KW-1185">Reference proteome</keyword>
<dbReference type="Proteomes" id="UP001177023">
    <property type="component" value="Unassembled WGS sequence"/>
</dbReference>
<dbReference type="PANTHER" id="PTHR42909">
    <property type="entry name" value="ZGC:136858"/>
    <property type="match status" value="1"/>
</dbReference>
<dbReference type="Gene3D" id="3.40.1190.20">
    <property type="match status" value="1"/>
</dbReference>
<evidence type="ECO:0000313" key="10">
    <source>
        <dbReference type="Proteomes" id="UP001177023"/>
    </source>
</evidence>
<protein>
    <recommendedName>
        <fullName evidence="8">Carbohydrate kinase PfkB domain-containing protein</fullName>
    </recommendedName>
</protein>
<evidence type="ECO:0000256" key="1">
    <source>
        <dbReference type="ARBA" id="ARBA00022679"/>
    </source>
</evidence>
<gene>
    <name evidence="9" type="ORF">MSPICULIGERA_LOCUS14010</name>
</gene>
<keyword evidence="1" id="KW-0808">Transferase</keyword>
<evidence type="ECO:0000256" key="6">
    <source>
        <dbReference type="ARBA" id="ARBA00023239"/>
    </source>
</evidence>
<name>A0AA36G7N6_9BILA</name>
<dbReference type="GO" id="GO:0046872">
    <property type="term" value="F:metal ion binding"/>
    <property type="evidence" value="ECO:0007669"/>
    <property type="project" value="UniProtKB-KW"/>
</dbReference>
<evidence type="ECO:0000256" key="3">
    <source>
        <dbReference type="ARBA" id="ARBA00022777"/>
    </source>
</evidence>
<keyword evidence="6" id="KW-0456">Lyase</keyword>
<dbReference type="GO" id="GO:0004730">
    <property type="term" value="F:pseudouridylate synthase activity"/>
    <property type="evidence" value="ECO:0007669"/>
    <property type="project" value="InterPro"/>
</dbReference>
<dbReference type="Pfam" id="PF00294">
    <property type="entry name" value="PfkB"/>
    <property type="match status" value="2"/>
</dbReference>
<evidence type="ECO:0000256" key="4">
    <source>
        <dbReference type="ARBA" id="ARBA00022801"/>
    </source>
</evidence>
<sequence>MGQATTPFLLSRVKELTGGESLKSNVALVKNNAKIAAKLANHLVGRSKNSEPSQSPAIAARKREIQKPVRPKVVTIGAAICDFEAITRADVKNDGGSYPGIVTQRPGGVGRNHADVMARLGLDSALLTYVGNDENGRFLRRTGQHIDLSGVKTVDAPTATYCAINMRGNVRFGISSIEEIMGKMGPEIVHANMGLLEEADFLVIDGNTKVETLKEAIEVAYRINLPIWFEPTDIDKMQKLFKAGNIEKVSHHEKLPSFRLLVVTMGEKGVVVCHRTGNGYDILTRPSPLGNSEIVSVSGAGDCWNGGFLAGHLTGRDLDGAINLAQETTAKSLKSTFAVPIDIRPIL</sequence>
<feature type="domain" description="Carbohydrate kinase PfkB" evidence="8">
    <location>
        <begin position="72"/>
        <end position="253"/>
    </location>
</feature>
<dbReference type="InterPro" id="IPR029056">
    <property type="entry name" value="Ribokinase-like"/>
</dbReference>
<evidence type="ECO:0000256" key="5">
    <source>
        <dbReference type="ARBA" id="ARBA00023211"/>
    </source>
</evidence>
<dbReference type="SUPFAM" id="SSF53613">
    <property type="entry name" value="Ribokinase-like"/>
    <property type="match status" value="1"/>
</dbReference>
<evidence type="ECO:0000256" key="2">
    <source>
        <dbReference type="ARBA" id="ARBA00022723"/>
    </source>
</evidence>
<proteinExistence type="predicted"/>
<evidence type="ECO:0000313" key="9">
    <source>
        <dbReference type="EMBL" id="CAJ0575703.1"/>
    </source>
</evidence>
<evidence type="ECO:0000259" key="8">
    <source>
        <dbReference type="Pfam" id="PF00294"/>
    </source>
</evidence>
<feature type="domain" description="Carbohydrate kinase PfkB" evidence="8">
    <location>
        <begin position="256"/>
        <end position="334"/>
    </location>
</feature>
<dbReference type="InterPro" id="IPR022830">
    <property type="entry name" value="Indigdn_synthA-like"/>
</dbReference>
<dbReference type="PROSITE" id="PS00584">
    <property type="entry name" value="PFKB_KINASES_2"/>
    <property type="match status" value="1"/>
</dbReference>
<dbReference type="GO" id="GO:0005737">
    <property type="term" value="C:cytoplasm"/>
    <property type="evidence" value="ECO:0007669"/>
    <property type="project" value="TreeGrafter"/>
</dbReference>
<dbReference type="PROSITE" id="PS00583">
    <property type="entry name" value="PFKB_KINASES_1"/>
    <property type="match status" value="1"/>
</dbReference>
<dbReference type="GO" id="GO:0016301">
    <property type="term" value="F:kinase activity"/>
    <property type="evidence" value="ECO:0007669"/>
    <property type="project" value="UniProtKB-KW"/>
</dbReference>
<evidence type="ECO:0000256" key="7">
    <source>
        <dbReference type="ARBA" id="ARBA00023295"/>
    </source>
</evidence>
<feature type="non-terminal residue" evidence="9">
    <location>
        <position position="347"/>
    </location>
</feature>
<keyword evidence="4" id="KW-0378">Hydrolase</keyword>
<dbReference type="EMBL" id="CATQJA010002640">
    <property type="protein sequence ID" value="CAJ0575703.1"/>
    <property type="molecule type" value="Genomic_DNA"/>
</dbReference>
<dbReference type="GO" id="GO:0006796">
    <property type="term" value="P:phosphate-containing compound metabolic process"/>
    <property type="evidence" value="ECO:0007669"/>
    <property type="project" value="UniProtKB-ARBA"/>
</dbReference>
<dbReference type="InterPro" id="IPR002173">
    <property type="entry name" value="Carboh/pur_kinase_PfkB_CS"/>
</dbReference>